<evidence type="ECO:0000256" key="3">
    <source>
        <dbReference type="ARBA" id="ARBA00023125"/>
    </source>
</evidence>
<dbReference type="Gene3D" id="1.10.1660.10">
    <property type="match status" value="1"/>
</dbReference>
<dbReference type="PANTHER" id="PTHR30204">
    <property type="entry name" value="REDOX-CYCLING DRUG-SENSING TRANSCRIPTIONAL ACTIVATOR SOXR"/>
    <property type="match status" value="1"/>
</dbReference>
<keyword evidence="1" id="KW-0678">Repressor</keyword>
<organism evidence="7 8">
    <name type="scientific">Halovulum marinum</name>
    <dbReference type="NCBI Taxonomy" id="2662447"/>
    <lineage>
        <taxon>Bacteria</taxon>
        <taxon>Pseudomonadati</taxon>
        <taxon>Pseudomonadota</taxon>
        <taxon>Alphaproteobacteria</taxon>
        <taxon>Rhodobacterales</taxon>
        <taxon>Paracoccaceae</taxon>
        <taxon>Halovulum</taxon>
    </lineage>
</organism>
<dbReference type="InterPro" id="IPR047057">
    <property type="entry name" value="MerR_fam"/>
</dbReference>
<keyword evidence="4" id="KW-0804">Transcription</keyword>
<evidence type="ECO:0000313" key="7">
    <source>
        <dbReference type="EMBL" id="MSU91263.1"/>
    </source>
</evidence>
<evidence type="ECO:0000256" key="1">
    <source>
        <dbReference type="ARBA" id="ARBA00022491"/>
    </source>
</evidence>
<dbReference type="GO" id="GO:0003700">
    <property type="term" value="F:DNA-binding transcription factor activity"/>
    <property type="evidence" value="ECO:0007669"/>
    <property type="project" value="InterPro"/>
</dbReference>
<dbReference type="GO" id="GO:0003677">
    <property type="term" value="F:DNA binding"/>
    <property type="evidence" value="ECO:0007669"/>
    <property type="project" value="UniProtKB-KW"/>
</dbReference>
<evidence type="ECO:0000256" key="5">
    <source>
        <dbReference type="SAM" id="MobiDB-lite"/>
    </source>
</evidence>
<feature type="region of interest" description="Disordered" evidence="5">
    <location>
        <begin position="133"/>
        <end position="156"/>
    </location>
</feature>
<feature type="domain" description="HTH merR-type" evidence="6">
    <location>
        <begin position="7"/>
        <end position="75"/>
    </location>
</feature>
<dbReference type="PROSITE" id="PS50937">
    <property type="entry name" value="HTH_MERR_2"/>
    <property type="match status" value="1"/>
</dbReference>
<dbReference type="Proteomes" id="UP000474957">
    <property type="component" value="Unassembled WGS sequence"/>
</dbReference>
<keyword evidence="8" id="KW-1185">Reference proteome</keyword>
<dbReference type="InterPro" id="IPR009061">
    <property type="entry name" value="DNA-bd_dom_put_sf"/>
</dbReference>
<keyword evidence="3" id="KW-0238">DNA-binding</keyword>
<evidence type="ECO:0000256" key="4">
    <source>
        <dbReference type="ARBA" id="ARBA00023163"/>
    </source>
</evidence>
<evidence type="ECO:0000256" key="2">
    <source>
        <dbReference type="ARBA" id="ARBA00023015"/>
    </source>
</evidence>
<dbReference type="RefSeq" id="WP_154448241.1">
    <property type="nucleotide sequence ID" value="NZ_WIND01000017.1"/>
</dbReference>
<name>A0A6L5Z3W9_9RHOB</name>
<dbReference type="Pfam" id="PF13411">
    <property type="entry name" value="MerR_1"/>
    <property type="match status" value="1"/>
</dbReference>
<reference evidence="7 8" key="1">
    <citation type="submission" date="2019-10" db="EMBL/GenBank/DDBJ databases">
        <title>Cognatihalovulum marinum gen. nov. sp. nov., a new member of the family Rhodobacteraceae isolated from deep seawater of the Northwest Indian Ocean.</title>
        <authorList>
            <person name="Ruan C."/>
            <person name="Wang J."/>
            <person name="Zheng X."/>
            <person name="Song L."/>
            <person name="Zhu Y."/>
            <person name="Huang Y."/>
            <person name="Lu Z."/>
            <person name="Du W."/>
            <person name="Huang L."/>
            <person name="Dai X."/>
        </authorList>
    </citation>
    <scope>NUCLEOTIDE SEQUENCE [LARGE SCALE GENOMIC DNA]</scope>
    <source>
        <strain evidence="7 8">2CG4</strain>
    </source>
</reference>
<dbReference type="SMART" id="SM00422">
    <property type="entry name" value="HTH_MERR"/>
    <property type="match status" value="1"/>
</dbReference>
<evidence type="ECO:0000259" key="6">
    <source>
        <dbReference type="PROSITE" id="PS50937"/>
    </source>
</evidence>
<dbReference type="InterPro" id="IPR000551">
    <property type="entry name" value="MerR-type_HTH_dom"/>
</dbReference>
<evidence type="ECO:0000313" key="8">
    <source>
        <dbReference type="Proteomes" id="UP000474957"/>
    </source>
</evidence>
<proteinExistence type="predicted"/>
<dbReference type="EMBL" id="WIND01000017">
    <property type="protein sequence ID" value="MSU91263.1"/>
    <property type="molecule type" value="Genomic_DNA"/>
</dbReference>
<dbReference type="PANTHER" id="PTHR30204:SF69">
    <property type="entry name" value="MERR-FAMILY TRANSCRIPTIONAL REGULATOR"/>
    <property type="match status" value="1"/>
</dbReference>
<keyword evidence="2" id="KW-0805">Transcription regulation</keyword>
<gene>
    <name evidence="7" type="ORF">GE300_16910</name>
</gene>
<accession>A0A6L5Z3W9</accession>
<sequence>MIDAKQAYTLAALSALSGVPQRTVRYYIQQGLVDRPEGEKRGAYYTSAHLERLLEIRKWQRAGLSLDRIRDLVGEAEADDVPPPKRRRPGDVTLRSYILVAPGVEIAIEPAAAGLTPDDIRTLARDAAELVRRFQDRRSQESADETNDDGGSGNEG</sequence>
<comment type="caution">
    <text evidence="7">The sequence shown here is derived from an EMBL/GenBank/DDBJ whole genome shotgun (WGS) entry which is preliminary data.</text>
</comment>
<dbReference type="CDD" id="cd00592">
    <property type="entry name" value="HTH_MerR-like"/>
    <property type="match status" value="1"/>
</dbReference>
<protein>
    <submittedName>
        <fullName evidence="7">MerR family transcriptional regulator</fullName>
    </submittedName>
</protein>
<dbReference type="AlphaFoldDB" id="A0A6L5Z3W9"/>
<dbReference type="SUPFAM" id="SSF46955">
    <property type="entry name" value="Putative DNA-binding domain"/>
    <property type="match status" value="1"/>
</dbReference>